<feature type="compositionally biased region" description="Basic and acidic residues" evidence="1">
    <location>
        <begin position="533"/>
        <end position="542"/>
    </location>
</feature>
<feature type="region of interest" description="Disordered" evidence="1">
    <location>
        <begin position="525"/>
        <end position="675"/>
    </location>
</feature>
<sequence length="675" mass="76609">MEESPYILMNPEQNEPTKSGHQHQKEDCADGIRAWHWYHFENCAECGRLLQGKESVLETWTIRGLQIHLGKVLVIIQLPDTLPNCELGPSEGGVGYTRLFIQKMAFSLNLEYVFVIDDNVAVMYEAVFNTGDTTATEGRVLRDENGVMKMQRCSFLKPLTRLQKIAQGKDIPPIDERKYEPHPLKDEFESQEFPLYSYTGPAKLFVDKQHESYGVLGLLRSVPIAVNPFSKTQVYAAILLNVKSTVEKGSSTDHGPAGKTYASMTTAIKQIFEWKDDSVLEERLLVSELPKDLEESVILEHLRNFVNIQGSEKCFKGSIGCDREEAREDIISPTIIVEQLEQVETRDCMEEGSPNEVPVLILSYYETIENLVLLDKTFCSTKEKIVFVTSAREAIKWWPRMMLGTISTSSGICISPTMRDQNAQFAIFSAADPKRHSLRWILIEASFLPPQDNKDDREENITTRDEHVFQDRNEPKVEESTSSDHVQGISNGKKGAKRSFQESLDDYNEIKRPKYEDYCSQRLEDVLPGTSDDVNKKEERGSQETSQGGTTKVFGNSKLKRKRPEAVTSEFEYSNKEISYTGIRSVGSASDDKAIASEKMPDISGSDEEGDADVEDGCDVSIVSENQETPGRKRDGRNDSFYLHRGKQRCHQRYRRSLEGIQGHQYEKGKERKQQ</sequence>
<evidence type="ECO:0000313" key="2">
    <source>
        <dbReference type="EMBL" id="KAJ7381048.1"/>
    </source>
</evidence>
<reference evidence="2" key="1">
    <citation type="submission" date="2023-01" db="EMBL/GenBank/DDBJ databases">
        <title>Genome assembly of the deep-sea coral Lophelia pertusa.</title>
        <authorList>
            <person name="Herrera S."/>
            <person name="Cordes E."/>
        </authorList>
    </citation>
    <scope>NUCLEOTIDE SEQUENCE</scope>
    <source>
        <strain evidence="2">USNM1676648</strain>
        <tissue evidence="2">Polyp</tissue>
    </source>
</reference>
<evidence type="ECO:0000313" key="3">
    <source>
        <dbReference type="Proteomes" id="UP001163046"/>
    </source>
</evidence>
<proteinExistence type="predicted"/>
<feature type="compositionally biased region" description="Acidic residues" evidence="1">
    <location>
        <begin position="605"/>
        <end position="618"/>
    </location>
</feature>
<feature type="compositionally biased region" description="Basic and acidic residues" evidence="1">
    <location>
        <begin position="590"/>
        <end position="601"/>
    </location>
</feature>
<feature type="region of interest" description="Disordered" evidence="1">
    <location>
        <begin position="464"/>
        <end position="500"/>
    </location>
</feature>
<gene>
    <name evidence="2" type="ORF">OS493_004644</name>
</gene>
<dbReference type="EMBL" id="MU826351">
    <property type="protein sequence ID" value="KAJ7381048.1"/>
    <property type="molecule type" value="Genomic_DNA"/>
</dbReference>
<feature type="region of interest" description="Disordered" evidence="1">
    <location>
        <begin position="1"/>
        <end position="25"/>
    </location>
</feature>
<name>A0A9W9ZG04_9CNID</name>
<dbReference type="AlphaFoldDB" id="A0A9W9ZG04"/>
<protein>
    <submittedName>
        <fullName evidence="2">Uncharacterized protein</fullName>
    </submittedName>
</protein>
<dbReference type="Proteomes" id="UP001163046">
    <property type="component" value="Unassembled WGS sequence"/>
</dbReference>
<feature type="compositionally biased region" description="Basic and acidic residues" evidence="1">
    <location>
        <begin position="665"/>
        <end position="675"/>
    </location>
</feature>
<organism evidence="2 3">
    <name type="scientific">Desmophyllum pertusum</name>
    <dbReference type="NCBI Taxonomy" id="174260"/>
    <lineage>
        <taxon>Eukaryota</taxon>
        <taxon>Metazoa</taxon>
        <taxon>Cnidaria</taxon>
        <taxon>Anthozoa</taxon>
        <taxon>Hexacorallia</taxon>
        <taxon>Scleractinia</taxon>
        <taxon>Caryophylliina</taxon>
        <taxon>Caryophylliidae</taxon>
        <taxon>Desmophyllum</taxon>
    </lineage>
</organism>
<feature type="compositionally biased region" description="Basic residues" evidence="1">
    <location>
        <begin position="644"/>
        <end position="655"/>
    </location>
</feature>
<accession>A0A9W9ZG04</accession>
<feature type="compositionally biased region" description="Polar residues" evidence="1">
    <location>
        <begin position="543"/>
        <end position="554"/>
    </location>
</feature>
<feature type="compositionally biased region" description="Basic and acidic residues" evidence="1">
    <location>
        <begin position="464"/>
        <end position="479"/>
    </location>
</feature>
<evidence type="ECO:0000256" key="1">
    <source>
        <dbReference type="SAM" id="MobiDB-lite"/>
    </source>
</evidence>
<keyword evidence="3" id="KW-1185">Reference proteome</keyword>
<dbReference type="OrthoDB" id="206748at2759"/>
<comment type="caution">
    <text evidence="2">The sequence shown here is derived from an EMBL/GenBank/DDBJ whole genome shotgun (WGS) entry which is preliminary data.</text>
</comment>